<feature type="domain" description="Inositol polyphosphate-related phosphatase" evidence="1">
    <location>
        <begin position="2"/>
        <end position="75"/>
    </location>
</feature>
<dbReference type="InterPro" id="IPR053321">
    <property type="entry name" value="IPP-5-Phosphatase_Type_IV"/>
</dbReference>
<dbReference type="GO" id="GO:0016791">
    <property type="term" value="F:phosphatase activity"/>
    <property type="evidence" value="ECO:0007669"/>
    <property type="project" value="InterPro"/>
</dbReference>
<evidence type="ECO:0000259" key="1">
    <source>
        <dbReference type="Pfam" id="PF22669"/>
    </source>
</evidence>
<dbReference type="SUPFAM" id="SSF56219">
    <property type="entry name" value="DNase I-like"/>
    <property type="match status" value="1"/>
</dbReference>
<dbReference type="Gene3D" id="3.60.10.10">
    <property type="entry name" value="Endonuclease/exonuclease/phosphatase"/>
    <property type="match status" value="1"/>
</dbReference>
<dbReference type="PANTHER" id="PTHR47039">
    <property type="entry name" value="INOSITOL POLYPHOSPHATE 5-PHOSPHATASE E"/>
    <property type="match status" value="1"/>
</dbReference>
<dbReference type="Pfam" id="PF22669">
    <property type="entry name" value="Exo_endo_phos2"/>
    <property type="match status" value="1"/>
</dbReference>
<reference evidence="2" key="2">
    <citation type="journal article" date="2023" name="Science">
        <title>Genomic signatures of disease resistance in endangered staghorn corals.</title>
        <authorList>
            <person name="Vollmer S.V."/>
            <person name="Selwyn J.D."/>
            <person name="Despard B.A."/>
            <person name="Roesel C.L."/>
        </authorList>
    </citation>
    <scope>NUCLEOTIDE SEQUENCE</scope>
    <source>
        <strain evidence="2">K2</strain>
    </source>
</reference>
<reference evidence="2" key="1">
    <citation type="journal article" date="2023" name="G3 (Bethesda)">
        <title>Whole genome assembly and annotation of the endangered Caribbean coral Acropora cervicornis.</title>
        <authorList>
            <person name="Selwyn J.D."/>
            <person name="Vollmer S.V."/>
        </authorList>
    </citation>
    <scope>NUCLEOTIDE SEQUENCE</scope>
    <source>
        <strain evidence="2">K2</strain>
    </source>
</reference>
<gene>
    <name evidence="2" type="ORF">P5673_025450</name>
</gene>
<proteinExistence type="predicted"/>
<keyword evidence="3" id="KW-1185">Reference proteome</keyword>
<name>A0AAD9UX54_ACRCE</name>
<accession>A0AAD9UX54</accession>
<evidence type="ECO:0000313" key="2">
    <source>
        <dbReference type="EMBL" id="KAK2553249.1"/>
    </source>
</evidence>
<sequence>MSGKVFVGFSEPPIKFLPTYKFDIQSDNYDSSSKNRVPSYTDRVLYRSSDPSSIEPVIYTSCVSVKTSDHRPVFGIYQIKLNPCSEK</sequence>
<protein>
    <submittedName>
        <fullName evidence="2">Phosphatidylinositol polyphosphate 5-phosphatase type IV</fullName>
    </submittedName>
</protein>
<evidence type="ECO:0000313" key="3">
    <source>
        <dbReference type="Proteomes" id="UP001249851"/>
    </source>
</evidence>
<dbReference type="PANTHER" id="PTHR47039:SF1">
    <property type="entry name" value="INOSITOL POLYPHOSPHATE 5-PHOSPHATASE E"/>
    <property type="match status" value="1"/>
</dbReference>
<dbReference type="Proteomes" id="UP001249851">
    <property type="component" value="Unassembled WGS sequence"/>
</dbReference>
<dbReference type="EMBL" id="JARQWQ010000079">
    <property type="protein sequence ID" value="KAK2553249.1"/>
    <property type="molecule type" value="Genomic_DNA"/>
</dbReference>
<organism evidence="2 3">
    <name type="scientific">Acropora cervicornis</name>
    <name type="common">Staghorn coral</name>
    <dbReference type="NCBI Taxonomy" id="6130"/>
    <lineage>
        <taxon>Eukaryota</taxon>
        <taxon>Metazoa</taxon>
        <taxon>Cnidaria</taxon>
        <taxon>Anthozoa</taxon>
        <taxon>Hexacorallia</taxon>
        <taxon>Scleractinia</taxon>
        <taxon>Astrocoeniina</taxon>
        <taxon>Acroporidae</taxon>
        <taxon>Acropora</taxon>
    </lineage>
</organism>
<dbReference type="InterPro" id="IPR036691">
    <property type="entry name" value="Endo/exonu/phosph_ase_sf"/>
</dbReference>
<dbReference type="InterPro" id="IPR000300">
    <property type="entry name" value="IPPc"/>
</dbReference>
<dbReference type="GO" id="GO:0046856">
    <property type="term" value="P:phosphatidylinositol dephosphorylation"/>
    <property type="evidence" value="ECO:0007669"/>
    <property type="project" value="InterPro"/>
</dbReference>
<comment type="caution">
    <text evidence="2">The sequence shown here is derived from an EMBL/GenBank/DDBJ whole genome shotgun (WGS) entry which is preliminary data.</text>
</comment>
<dbReference type="AlphaFoldDB" id="A0AAD9UX54"/>